<dbReference type="Proteomes" id="UP000189443">
    <property type="component" value="Chromosome"/>
</dbReference>
<name>A0A1S6JBE0_9ACTN</name>
<reference evidence="1 2" key="1">
    <citation type="submission" date="2017-02" db="EMBL/GenBank/DDBJ databases">
        <title>Streptomyces pactum ACT12 Genome sequencing and assembly.</title>
        <authorList>
            <person name="Xue Q."/>
            <person name="Yan X."/>
            <person name="Jia L."/>
            <person name="Yan H."/>
        </authorList>
    </citation>
    <scope>NUCLEOTIDE SEQUENCE [LARGE SCALE GENOMIC DNA]</scope>
    <source>
        <strain evidence="1 2">ACT12</strain>
    </source>
</reference>
<accession>A0A1S6JBE0</accession>
<proteinExistence type="predicted"/>
<gene>
    <name evidence="1" type="ORF">B1H29_20945</name>
</gene>
<evidence type="ECO:0000313" key="1">
    <source>
        <dbReference type="EMBL" id="AQS69049.1"/>
    </source>
</evidence>
<organism evidence="1 2">
    <name type="scientific">Streptomyces pactum</name>
    <dbReference type="NCBI Taxonomy" id="68249"/>
    <lineage>
        <taxon>Bacteria</taxon>
        <taxon>Bacillati</taxon>
        <taxon>Actinomycetota</taxon>
        <taxon>Actinomycetes</taxon>
        <taxon>Kitasatosporales</taxon>
        <taxon>Streptomycetaceae</taxon>
        <taxon>Streptomyces</taxon>
    </lineage>
</organism>
<protein>
    <submittedName>
        <fullName evidence="1">Uncharacterized protein</fullName>
    </submittedName>
</protein>
<evidence type="ECO:0000313" key="2">
    <source>
        <dbReference type="Proteomes" id="UP000189443"/>
    </source>
</evidence>
<sequence length="83" mass="8835">MTEPIGRLITWMSLLLTPRGAHRRTGPHPAACPTPRHPAAIGVVPLPTHRSPYGLPAVLDGTATVAVRPYVLAHTPYELEAAA</sequence>
<dbReference type="EMBL" id="CP019724">
    <property type="protein sequence ID" value="AQS69049.1"/>
    <property type="molecule type" value="Genomic_DNA"/>
</dbReference>
<dbReference type="RefSeq" id="WP_055417477.1">
    <property type="nucleotide sequence ID" value="NZ_CP019724.1"/>
</dbReference>
<dbReference type="KEGG" id="spac:B1H29_20945"/>
<keyword evidence="2" id="KW-1185">Reference proteome</keyword>
<dbReference type="AlphaFoldDB" id="A0A1S6JBE0"/>